<evidence type="ECO:0000256" key="1">
    <source>
        <dbReference type="SAM" id="Coils"/>
    </source>
</evidence>
<dbReference type="RefSeq" id="XP_001016073.2">
    <property type="nucleotide sequence ID" value="XM_001016073.2"/>
</dbReference>
<protein>
    <submittedName>
        <fullName evidence="2">Uncharacterized protein</fullName>
    </submittedName>
</protein>
<name>Q23H19_TETTS</name>
<dbReference type="HOGENOM" id="CLU_011289_1_0_1"/>
<keyword evidence="1" id="KW-0175">Coiled coil</keyword>
<dbReference type="EMBL" id="GG662702">
    <property type="protein sequence ID" value="EAR95828.2"/>
    <property type="molecule type" value="Genomic_DNA"/>
</dbReference>
<accession>Q23H19</accession>
<sequence>MDTLSKQSTNNSNNIIQASSFYDQQPFLLKCQLHPTYPISFICTDTTQECIFKCNFCIVENLIQPNKLILLNQAIESDQKTVFLNWPIYDDQTISQKIQEFSLKQPNNLEFKEKIRSYFKELLAKVLLKIEQMQNQMLQKADSILDLNTSILELYNNLSQKQSIRQEIMNNQTSPEQKNNKLKEIIQNVNSNLDTNKQLILTKLNQIEDYQNQINFEQPSLIKDHILSILERIDFIPFRNLDQILQQQNQILNDLEKQSDNVNKIISLVSNKMNNCSETFIKNVKQQLNKYSYILNKVDLGNIYESEESIPPNFNNLNENFKWNKLVPKLFHL</sequence>
<dbReference type="KEGG" id="tet:TTHERM_00878220"/>
<dbReference type="Proteomes" id="UP000009168">
    <property type="component" value="Unassembled WGS sequence"/>
</dbReference>
<keyword evidence="3" id="KW-1185">Reference proteome</keyword>
<feature type="coiled-coil region" evidence="1">
    <location>
        <begin position="238"/>
        <end position="265"/>
    </location>
</feature>
<dbReference type="InParanoid" id="Q23H19"/>
<evidence type="ECO:0000313" key="3">
    <source>
        <dbReference type="Proteomes" id="UP000009168"/>
    </source>
</evidence>
<dbReference type="AlphaFoldDB" id="Q23H19"/>
<reference evidence="3" key="1">
    <citation type="journal article" date="2006" name="PLoS Biol.">
        <title>Macronuclear genome sequence of the ciliate Tetrahymena thermophila, a model eukaryote.</title>
        <authorList>
            <person name="Eisen J.A."/>
            <person name="Coyne R.S."/>
            <person name="Wu M."/>
            <person name="Wu D."/>
            <person name="Thiagarajan M."/>
            <person name="Wortman J.R."/>
            <person name="Badger J.H."/>
            <person name="Ren Q."/>
            <person name="Amedeo P."/>
            <person name="Jones K.M."/>
            <person name="Tallon L.J."/>
            <person name="Delcher A.L."/>
            <person name="Salzberg S.L."/>
            <person name="Silva J.C."/>
            <person name="Haas B.J."/>
            <person name="Majoros W.H."/>
            <person name="Farzad M."/>
            <person name="Carlton J.M."/>
            <person name="Smith R.K. Jr."/>
            <person name="Garg J."/>
            <person name="Pearlman R.E."/>
            <person name="Karrer K.M."/>
            <person name="Sun L."/>
            <person name="Manning G."/>
            <person name="Elde N.C."/>
            <person name="Turkewitz A.P."/>
            <person name="Asai D.J."/>
            <person name="Wilkes D.E."/>
            <person name="Wang Y."/>
            <person name="Cai H."/>
            <person name="Collins K."/>
            <person name="Stewart B.A."/>
            <person name="Lee S.R."/>
            <person name="Wilamowska K."/>
            <person name="Weinberg Z."/>
            <person name="Ruzzo W.L."/>
            <person name="Wloga D."/>
            <person name="Gaertig J."/>
            <person name="Frankel J."/>
            <person name="Tsao C.-C."/>
            <person name="Gorovsky M.A."/>
            <person name="Keeling P.J."/>
            <person name="Waller R.F."/>
            <person name="Patron N.J."/>
            <person name="Cherry J.M."/>
            <person name="Stover N.A."/>
            <person name="Krieger C.J."/>
            <person name="del Toro C."/>
            <person name="Ryder H.F."/>
            <person name="Williamson S.C."/>
            <person name="Barbeau R.A."/>
            <person name="Hamilton E.P."/>
            <person name="Orias E."/>
        </authorList>
    </citation>
    <scope>NUCLEOTIDE SEQUENCE [LARGE SCALE GENOMIC DNA]</scope>
    <source>
        <strain evidence="3">SB210</strain>
    </source>
</reference>
<gene>
    <name evidence="2" type="ORF">TTHERM_00878220</name>
</gene>
<dbReference type="GeneID" id="7829615"/>
<proteinExistence type="predicted"/>
<organism evidence="2 3">
    <name type="scientific">Tetrahymena thermophila (strain SB210)</name>
    <dbReference type="NCBI Taxonomy" id="312017"/>
    <lineage>
        <taxon>Eukaryota</taxon>
        <taxon>Sar</taxon>
        <taxon>Alveolata</taxon>
        <taxon>Ciliophora</taxon>
        <taxon>Intramacronucleata</taxon>
        <taxon>Oligohymenophorea</taxon>
        <taxon>Hymenostomatida</taxon>
        <taxon>Tetrahymenina</taxon>
        <taxon>Tetrahymenidae</taxon>
        <taxon>Tetrahymena</taxon>
    </lineage>
</organism>
<evidence type="ECO:0000313" key="2">
    <source>
        <dbReference type="EMBL" id="EAR95828.2"/>
    </source>
</evidence>